<reference evidence="2 3" key="1">
    <citation type="submission" date="2014-08" db="EMBL/GenBank/DDBJ databases">
        <title>Genome sequences of NCPPB Pectobacterium isolates.</title>
        <authorList>
            <person name="Glover R.H."/>
            <person name="Sapp M."/>
            <person name="Elphinstone J."/>
        </authorList>
    </citation>
    <scope>NUCLEOTIDE SEQUENCE [LARGE SCALE GENOMIC DNA]</scope>
    <source>
        <strain evidence="2 3">NCPPB 2795</strain>
    </source>
</reference>
<feature type="compositionally biased region" description="Polar residues" evidence="1">
    <location>
        <begin position="44"/>
        <end position="63"/>
    </location>
</feature>
<comment type="caution">
    <text evidence="2">The sequence shown here is derived from an EMBL/GenBank/DDBJ whole genome shotgun (WGS) entry which is preliminary data.</text>
</comment>
<sequence length="63" mass="7050">MNPNNKQFRLICDEAVRKALTEAKPRYGAPRLADELPVSENLRKQNFSASGSNTQPSTTMISR</sequence>
<evidence type="ECO:0000256" key="1">
    <source>
        <dbReference type="SAM" id="MobiDB-lite"/>
    </source>
</evidence>
<dbReference type="STRING" id="55207.KP22_08515"/>
<evidence type="ECO:0000313" key="2">
    <source>
        <dbReference type="EMBL" id="KFX05894.1"/>
    </source>
</evidence>
<name>A0A093RZB4_9GAMM</name>
<dbReference type="Proteomes" id="UP000032874">
    <property type="component" value="Unassembled WGS sequence"/>
</dbReference>
<protein>
    <submittedName>
        <fullName evidence="2">Uncharacterized protein</fullName>
    </submittedName>
</protein>
<evidence type="ECO:0000313" key="3">
    <source>
        <dbReference type="Proteomes" id="UP000032874"/>
    </source>
</evidence>
<dbReference type="EMBL" id="JQHM01000002">
    <property type="protein sequence ID" value="KFX05894.1"/>
    <property type="molecule type" value="Genomic_DNA"/>
</dbReference>
<organism evidence="2 3">
    <name type="scientific">Pectobacterium betavasculorum</name>
    <dbReference type="NCBI Taxonomy" id="55207"/>
    <lineage>
        <taxon>Bacteria</taxon>
        <taxon>Pseudomonadati</taxon>
        <taxon>Pseudomonadota</taxon>
        <taxon>Gammaproteobacteria</taxon>
        <taxon>Enterobacterales</taxon>
        <taxon>Pectobacteriaceae</taxon>
        <taxon>Pectobacterium</taxon>
    </lineage>
</organism>
<dbReference type="eggNOG" id="COG2801">
    <property type="taxonomic scope" value="Bacteria"/>
</dbReference>
<dbReference type="AlphaFoldDB" id="A0A093RZB4"/>
<proteinExistence type="predicted"/>
<accession>A0A093RZB4</accession>
<feature type="region of interest" description="Disordered" evidence="1">
    <location>
        <begin position="31"/>
        <end position="63"/>
    </location>
</feature>
<gene>
    <name evidence="2" type="ORF">KP22_08515</name>
</gene>